<evidence type="ECO:0000256" key="1">
    <source>
        <dbReference type="SAM" id="Phobius"/>
    </source>
</evidence>
<feature type="transmembrane region" description="Helical" evidence="1">
    <location>
        <begin position="6"/>
        <end position="28"/>
    </location>
</feature>
<evidence type="ECO:0008006" key="4">
    <source>
        <dbReference type="Google" id="ProtNLM"/>
    </source>
</evidence>
<dbReference type="InterPro" id="IPR013783">
    <property type="entry name" value="Ig-like_fold"/>
</dbReference>
<gene>
    <name evidence="2" type="ORF">RFM68_18035</name>
</gene>
<reference evidence="2 3" key="1">
    <citation type="submission" date="2023-08" db="EMBL/GenBank/DDBJ databases">
        <title>Implementing the SeqCode for naming new Mesorhizobium species isolated from Vachellia karroo root nodules.</title>
        <authorList>
            <person name="Van Lill M."/>
        </authorList>
    </citation>
    <scope>NUCLEOTIDE SEQUENCE [LARGE SCALE GENOMIC DNA]</scope>
    <source>
        <strain evidence="2 3">MSK 1335</strain>
    </source>
</reference>
<dbReference type="Gene3D" id="2.60.40.10">
    <property type="entry name" value="Immunoglobulins"/>
    <property type="match status" value="1"/>
</dbReference>
<protein>
    <recommendedName>
        <fullName evidence="4">SD-repeat containing protein B domain-containing protein</fullName>
    </recommendedName>
</protein>
<keyword evidence="3" id="KW-1185">Reference proteome</keyword>
<organism evidence="2 3">
    <name type="scientific">Mesorhizobium montanum</name>
    <dbReference type="NCBI Taxonomy" id="3072323"/>
    <lineage>
        <taxon>Bacteria</taxon>
        <taxon>Pseudomonadati</taxon>
        <taxon>Pseudomonadota</taxon>
        <taxon>Alphaproteobacteria</taxon>
        <taxon>Hyphomicrobiales</taxon>
        <taxon>Phyllobacteriaceae</taxon>
        <taxon>Mesorhizobium</taxon>
    </lineage>
</organism>
<accession>A0ABU4ZMZ6</accession>
<keyword evidence="1" id="KW-1133">Transmembrane helix</keyword>
<evidence type="ECO:0000313" key="3">
    <source>
        <dbReference type="Proteomes" id="UP001276840"/>
    </source>
</evidence>
<comment type="caution">
    <text evidence="2">The sequence shown here is derived from an EMBL/GenBank/DDBJ whole genome shotgun (WGS) entry which is preliminary data.</text>
</comment>
<dbReference type="RefSeq" id="WP_320234343.1">
    <property type="nucleotide sequence ID" value="NZ_JAVIJF010000012.1"/>
</dbReference>
<sequence>MADTALVVLVSAIVLAGAGALALIAIALRRRRKRRQARGNPDPAGDYAQRVNWAPTSGKLNFSSFVYMDVDGDGTYGEADRPMAGVMVRLYDERGTFLAAVRSNAAGFANFPMSSRRRSAAIQRPGVYRFSVSVPPGWRASSANADQSVRLLEAPGSMVGLAGERLPKPVGLAPVRTVSGGTPAGTGATLSVMGKGRLLESRALPADAAFRLPLGVDADEIAIAGSGLDRRLSLSAYPVDLGLLAPGALAPDAALKAIGFDDVTPRGLCKVPSGYAGLDWRNLNAMSRDHTANSEGYVNGNVSGTYIAYTSSGHPAEFGRAAPFGFHSVMLTAAWLNSEGEVALVESWLGDDLIASDEIALSALAPVHYAPMLKAVTRVRISTRHHWQAVLDDLVVAL</sequence>
<keyword evidence="1" id="KW-0472">Membrane</keyword>
<evidence type="ECO:0000313" key="2">
    <source>
        <dbReference type="EMBL" id="MDX8526402.1"/>
    </source>
</evidence>
<keyword evidence="1" id="KW-0812">Transmembrane</keyword>
<dbReference type="Proteomes" id="UP001276840">
    <property type="component" value="Unassembled WGS sequence"/>
</dbReference>
<dbReference type="EMBL" id="JAVIJF010000012">
    <property type="protein sequence ID" value="MDX8526402.1"/>
    <property type="molecule type" value="Genomic_DNA"/>
</dbReference>
<name>A0ABU4ZMZ6_9HYPH</name>
<proteinExistence type="predicted"/>